<evidence type="ECO:0000313" key="4">
    <source>
        <dbReference type="EMBL" id="MBD2704321.1"/>
    </source>
</evidence>
<keyword evidence="4" id="KW-0808">Transferase</keyword>
<evidence type="ECO:0000259" key="3">
    <source>
        <dbReference type="Pfam" id="PF02397"/>
    </source>
</evidence>
<feature type="domain" description="Bacterial sugar transferase" evidence="3">
    <location>
        <begin position="123"/>
        <end position="363"/>
    </location>
</feature>
<evidence type="ECO:0000256" key="2">
    <source>
        <dbReference type="SAM" id="Phobius"/>
    </source>
</evidence>
<keyword evidence="2" id="KW-0812">Transmembrane</keyword>
<proteinExistence type="inferred from homology"/>
<gene>
    <name evidence="4" type="ORF">IC229_26995</name>
</gene>
<dbReference type="PANTHER" id="PTHR30576">
    <property type="entry name" value="COLANIC BIOSYNTHESIS UDP-GLUCOSE LIPID CARRIER TRANSFERASE"/>
    <property type="match status" value="1"/>
</dbReference>
<dbReference type="GO" id="GO:0016780">
    <property type="term" value="F:phosphotransferase activity, for other substituted phosphate groups"/>
    <property type="evidence" value="ECO:0007669"/>
    <property type="project" value="TreeGrafter"/>
</dbReference>
<comment type="caution">
    <text evidence="4">The sequence shown here is derived from an EMBL/GenBank/DDBJ whole genome shotgun (WGS) entry which is preliminary data.</text>
</comment>
<feature type="transmembrane region" description="Helical" evidence="2">
    <location>
        <begin position="128"/>
        <end position="149"/>
    </location>
</feature>
<evidence type="ECO:0000313" key="5">
    <source>
        <dbReference type="Proteomes" id="UP000598820"/>
    </source>
</evidence>
<comment type="similarity">
    <text evidence="1">Belongs to the bacterial sugar transferase family.</text>
</comment>
<dbReference type="Proteomes" id="UP000598820">
    <property type="component" value="Unassembled WGS sequence"/>
</dbReference>
<organism evidence="4 5">
    <name type="scientific">Spirosoma profusum</name>
    <dbReference type="NCBI Taxonomy" id="2771354"/>
    <lineage>
        <taxon>Bacteria</taxon>
        <taxon>Pseudomonadati</taxon>
        <taxon>Bacteroidota</taxon>
        <taxon>Cytophagia</taxon>
        <taxon>Cytophagales</taxon>
        <taxon>Cytophagaceae</taxon>
        <taxon>Spirosoma</taxon>
    </lineage>
</organism>
<dbReference type="InterPro" id="IPR003362">
    <property type="entry name" value="Bact_transf"/>
</dbReference>
<dbReference type="EMBL" id="JACWZY010000030">
    <property type="protein sequence ID" value="MBD2704321.1"/>
    <property type="molecule type" value="Genomic_DNA"/>
</dbReference>
<sequence>MVGPACRIVRFSYAIEVKSWFIGNPGISLVIADKLNEFSTVTMVRSNPAYGLTPILVTCLSKETQIPKTTIMDGVTDMLVINEDNYAIQSKLSYYLKLTNRMQAYGVADYIYTVNQFKLPWWKRAIDIAASLLILTILSPILLLVAILIKLDSRGPVFYKSKRAGANYYVFNMYKFRTMGVAADQLINNMASHNIYATESASTPIYQTTEFLCSACRAKGVGCQSLLFDKDQPICEKQYLQDNEKSAKFMKFRNDPRITRFGTFLRNSSIDELPQLFNILLGHMSLVGNRPLPLYEAEKLTSDEFARRFAGPAGLTGLWQIKKRAKGQPAMSDRERTFLDIEYANSFSFKTDLYIMWRTIFSLWQKENV</sequence>
<dbReference type="AlphaFoldDB" id="A0A927ASR6"/>
<protein>
    <submittedName>
        <fullName evidence="4">Sugar transferase</fullName>
    </submittedName>
</protein>
<dbReference type="Pfam" id="PF02397">
    <property type="entry name" value="Bac_transf"/>
    <property type="match status" value="1"/>
</dbReference>
<keyword evidence="2" id="KW-1133">Transmembrane helix</keyword>
<keyword evidence="2" id="KW-0472">Membrane</keyword>
<keyword evidence="5" id="KW-1185">Reference proteome</keyword>
<reference evidence="4" key="1">
    <citation type="submission" date="2020-09" db="EMBL/GenBank/DDBJ databases">
        <authorList>
            <person name="Kim M.K."/>
        </authorList>
    </citation>
    <scope>NUCLEOTIDE SEQUENCE</scope>
    <source>
        <strain evidence="4">BT702</strain>
    </source>
</reference>
<accession>A0A927ASR6</accession>
<dbReference type="PANTHER" id="PTHR30576:SF0">
    <property type="entry name" value="UNDECAPRENYL-PHOSPHATE N-ACETYLGALACTOSAMINYL 1-PHOSPHATE TRANSFERASE-RELATED"/>
    <property type="match status" value="1"/>
</dbReference>
<evidence type="ECO:0000256" key="1">
    <source>
        <dbReference type="ARBA" id="ARBA00006464"/>
    </source>
</evidence>
<name>A0A927ASR6_9BACT</name>